<dbReference type="AlphaFoldDB" id="A0A158K2S7"/>
<evidence type="ECO:0000313" key="1">
    <source>
        <dbReference type="EMBL" id="SAL74781.1"/>
    </source>
</evidence>
<sequence length="110" mass="11710">MSQSFEGFAEIDTHAHAAVHGVTPHGALTTQASVAGPQASFPELPMTEADLLRALDKATASIMRLAGKLRSISGDEHDARADEQSIEQQRALAHALICRLLTMPASTVQH</sequence>
<dbReference type="RefSeq" id="WP_087646713.1">
    <property type="nucleotide sequence ID" value="NZ_FCON02000057.1"/>
</dbReference>
<protein>
    <submittedName>
        <fullName evidence="1">Uncharacterized protein</fullName>
    </submittedName>
</protein>
<accession>A0A158K2S7</accession>
<dbReference type="Proteomes" id="UP000054770">
    <property type="component" value="Unassembled WGS sequence"/>
</dbReference>
<comment type="caution">
    <text evidence="1">The sequence shown here is derived from an EMBL/GenBank/DDBJ whole genome shotgun (WGS) entry which is preliminary data.</text>
</comment>
<dbReference type="EMBL" id="FCON02000057">
    <property type="protein sequence ID" value="SAL74781.1"/>
    <property type="molecule type" value="Genomic_DNA"/>
</dbReference>
<organism evidence="1 2">
    <name type="scientific">Caballeronia choica</name>
    <dbReference type="NCBI Taxonomy" id="326476"/>
    <lineage>
        <taxon>Bacteria</taxon>
        <taxon>Pseudomonadati</taxon>
        <taxon>Pseudomonadota</taxon>
        <taxon>Betaproteobacteria</taxon>
        <taxon>Burkholderiales</taxon>
        <taxon>Burkholderiaceae</taxon>
        <taxon>Caballeronia</taxon>
    </lineage>
</organism>
<reference evidence="1" key="1">
    <citation type="submission" date="2016-01" db="EMBL/GenBank/DDBJ databases">
        <authorList>
            <person name="Peeters C."/>
        </authorList>
    </citation>
    <scope>NUCLEOTIDE SEQUENCE [LARGE SCALE GENOMIC DNA]</scope>
    <source>
        <strain evidence="1">LMG 22940</strain>
    </source>
</reference>
<name>A0A158K2S7_9BURK</name>
<keyword evidence="2" id="KW-1185">Reference proteome</keyword>
<dbReference type="OrthoDB" id="9009936at2"/>
<evidence type="ECO:0000313" key="2">
    <source>
        <dbReference type="Proteomes" id="UP000054770"/>
    </source>
</evidence>
<proteinExistence type="predicted"/>
<gene>
    <name evidence="1" type="ORF">AWB68_04650</name>
</gene>